<name>A0A1X2J0T7_9FUNG</name>
<comment type="caution">
    <text evidence="11">The sequence shown here is derived from an EMBL/GenBank/DDBJ whole genome shotgun (WGS) entry which is preliminary data.</text>
</comment>
<dbReference type="Proteomes" id="UP000193560">
    <property type="component" value="Unassembled WGS sequence"/>
</dbReference>
<feature type="domain" description="Homeobox" evidence="10">
    <location>
        <begin position="184"/>
        <end position="243"/>
    </location>
</feature>
<dbReference type="Pfam" id="PF05920">
    <property type="entry name" value="Homeobox_KN"/>
    <property type="match status" value="1"/>
</dbReference>
<evidence type="ECO:0000256" key="3">
    <source>
        <dbReference type="ARBA" id="ARBA00023125"/>
    </source>
</evidence>
<evidence type="ECO:0000256" key="4">
    <source>
        <dbReference type="ARBA" id="ARBA00023155"/>
    </source>
</evidence>
<feature type="compositionally biased region" description="Polar residues" evidence="9">
    <location>
        <begin position="111"/>
        <end position="138"/>
    </location>
</feature>
<evidence type="ECO:0000313" key="12">
    <source>
        <dbReference type="Proteomes" id="UP000193560"/>
    </source>
</evidence>
<dbReference type="Gene3D" id="1.10.10.60">
    <property type="entry name" value="Homeodomain-like"/>
    <property type="match status" value="1"/>
</dbReference>
<comment type="similarity">
    <text evidence="7">Belongs to the TALE/TGIF homeobox family.</text>
</comment>
<evidence type="ECO:0000256" key="8">
    <source>
        <dbReference type="PROSITE-ProRule" id="PRU00108"/>
    </source>
</evidence>
<accession>A0A1X2J0T7</accession>
<evidence type="ECO:0000256" key="2">
    <source>
        <dbReference type="ARBA" id="ARBA00023015"/>
    </source>
</evidence>
<dbReference type="SUPFAM" id="SSF46689">
    <property type="entry name" value="Homeodomain-like"/>
    <property type="match status" value="1"/>
</dbReference>
<feature type="compositionally biased region" description="Low complexity" evidence="9">
    <location>
        <begin position="164"/>
        <end position="184"/>
    </location>
</feature>
<dbReference type="InterPro" id="IPR009057">
    <property type="entry name" value="Homeodomain-like_sf"/>
</dbReference>
<dbReference type="GO" id="GO:0005634">
    <property type="term" value="C:nucleus"/>
    <property type="evidence" value="ECO:0007669"/>
    <property type="project" value="UniProtKB-SubCell"/>
</dbReference>
<gene>
    <name evidence="11" type="ORF">BCR42DRAFT_445193</name>
</gene>
<dbReference type="InterPro" id="IPR001356">
    <property type="entry name" value="HD"/>
</dbReference>
<dbReference type="InterPro" id="IPR050224">
    <property type="entry name" value="TALE_homeobox"/>
</dbReference>
<keyword evidence="12" id="KW-1185">Reference proteome</keyword>
<keyword evidence="3 8" id="KW-0238">DNA-binding</keyword>
<dbReference type="AlphaFoldDB" id="A0A1X2J0T7"/>
<dbReference type="OrthoDB" id="10056939at2759"/>
<reference evidence="11 12" key="1">
    <citation type="submission" date="2016-07" db="EMBL/GenBank/DDBJ databases">
        <title>Pervasive Adenine N6-methylation of Active Genes in Fungi.</title>
        <authorList>
            <consortium name="DOE Joint Genome Institute"/>
            <person name="Mondo S.J."/>
            <person name="Dannebaum R.O."/>
            <person name="Kuo R.C."/>
            <person name="Labutti K."/>
            <person name="Haridas S."/>
            <person name="Kuo A."/>
            <person name="Salamov A."/>
            <person name="Ahrendt S.R."/>
            <person name="Lipzen A."/>
            <person name="Sullivan W."/>
            <person name="Andreopoulos W.B."/>
            <person name="Clum A."/>
            <person name="Lindquist E."/>
            <person name="Daum C."/>
            <person name="Ramamoorthy G.K."/>
            <person name="Gryganskyi A."/>
            <person name="Culley D."/>
            <person name="Magnuson J.K."/>
            <person name="James T.Y."/>
            <person name="O'Malley M.A."/>
            <person name="Stajich J.E."/>
            <person name="Spatafora J.W."/>
            <person name="Visel A."/>
            <person name="Grigoriev I.V."/>
        </authorList>
    </citation>
    <scope>NUCLEOTIDE SEQUENCE [LARGE SCALE GENOMIC DNA]</scope>
    <source>
        <strain evidence="11 12">NRRL 1336</strain>
    </source>
</reference>
<feature type="compositionally biased region" description="Pro residues" evidence="9">
    <location>
        <begin position="88"/>
        <end position="100"/>
    </location>
</feature>
<dbReference type="CDD" id="cd00086">
    <property type="entry name" value="homeodomain"/>
    <property type="match status" value="1"/>
</dbReference>
<keyword evidence="4 8" id="KW-0371">Homeobox</keyword>
<evidence type="ECO:0000313" key="11">
    <source>
        <dbReference type="EMBL" id="ORZ25413.1"/>
    </source>
</evidence>
<keyword evidence="5" id="KW-0804">Transcription</keyword>
<evidence type="ECO:0000256" key="7">
    <source>
        <dbReference type="ARBA" id="ARBA00038021"/>
    </source>
</evidence>
<protein>
    <recommendedName>
        <fullName evidence="10">Homeobox domain-containing protein</fullName>
    </recommendedName>
</protein>
<comment type="subcellular location">
    <subcellularLocation>
        <location evidence="1 8">Nucleus</location>
    </subcellularLocation>
</comment>
<keyword evidence="2" id="KW-0805">Transcription regulation</keyword>
<dbReference type="PANTHER" id="PTHR11850">
    <property type="entry name" value="HOMEOBOX PROTEIN TRANSCRIPTION FACTORS"/>
    <property type="match status" value="1"/>
</dbReference>
<dbReference type="SMART" id="SM00389">
    <property type="entry name" value="HOX"/>
    <property type="match status" value="1"/>
</dbReference>
<dbReference type="GO" id="GO:0006355">
    <property type="term" value="P:regulation of DNA-templated transcription"/>
    <property type="evidence" value="ECO:0007669"/>
    <property type="project" value="InterPro"/>
</dbReference>
<dbReference type="STRING" id="90262.A0A1X2J0T7"/>
<evidence type="ECO:0000256" key="9">
    <source>
        <dbReference type="SAM" id="MobiDB-lite"/>
    </source>
</evidence>
<sequence>MSTASNSPKARVFEPVILFHDHSYYKEGSNHLEHTHIPYNDPHHISVIENHKQKIQRMLDINGKLWIDQSQDDTMTLPSSLDLFLLPLPPAAPSDQPPPSNSVLSPALSPIPTTIMSTPLPSSLYSPQHTAMNTTRPQQQRRRSVTTNEHHRNRTPSFNGSVLSTSSSTNTSTSISTSTSTSTSSHRKRRGNLPKAVTTVLRDWLADHKLHPYPTDEEKLYLSHQTNLTLNQVSNWFINARRRILIPMLEEDTTSSPLTASY</sequence>
<dbReference type="EMBL" id="MCGE01000001">
    <property type="protein sequence ID" value="ORZ25413.1"/>
    <property type="molecule type" value="Genomic_DNA"/>
</dbReference>
<evidence type="ECO:0000256" key="6">
    <source>
        <dbReference type="ARBA" id="ARBA00023242"/>
    </source>
</evidence>
<feature type="DNA-binding region" description="Homeobox" evidence="8">
    <location>
        <begin position="186"/>
        <end position="244"/>
    </location>
</feature>
<dbReference type="PROSITE" id="PS50071">
    <property type="entry name" value="HOMEOBOX_2"/>
    <property type="match status" value="1"/>
</dbReference>
<evidence type="ECO:0000256" key="1">
    <source>
        <dbReference type="ARBA" id="ARBA00004123"/>
    </source>
</evidence>
<evidence type="ECO:0000256" key="5">
    <source>
        <dbReference type="ARBA" id="ARBA00023163"/>
    </source>
</evidence>
<feature type="region of interest" description="Disordered" evidence="9">
    <location>
        <begin position="88"/>
        <end position="192"/>
    </location>
</feature>
<dbReference type="FunFam" id="1.10.10.60:FF:000059">
    <property type="entry name" value="TGFB-induced factor homeobox 1"/>
    <property type="match status" value="1"/>
</dbReference>
<dbReference type="InterPro" id="IPR008422">
    <property type="entry name" value="KN_HD"/>
</dbReference>
<evidence type="ECO:0000259" key="10">
    <source>
        <dbReference type="PROSITE" id="PS50071"/>
    </source>
</evidence>
<dbReference type="GO" id="GO:0003677">
    <property type="term" value="F:DNA binding"/>
    <property type="evidence" value="ECO:0007669"/>
    <property type="project" value="UniProtKB-UniRule"/>
</dbReference>
<keyword evidence="6 8" id="KW-0539">Nucleus</keyword>
<organism evidence="11 12">
    <name type="scientific">Absidia repens</name>
    <dbReference type="NCBI Taxonomy" id="90262"/>
    <lineage>
        <taxon>Eukaryota</taxon>
        <taxon>Fungi</taxon>
        <taxon>Fungi incertae sedis</taxon>
        <taxon>Mucoromycota</taxon>
        <taxon>Mucoromycotina</taxon>
        <taxon>Mucoromycetes</taxon>
        <taxon>Mucorales</taxon>
        <taxon>Cunninghamellaceae</taxon>
        <taxon>Absidia</taxon>
    </lineage>
</organism>
<proteinExistence type="inferred from homology"/>